<evidence type="ECO:0000313" key="1">
    <source>
        <dbReference type="EMBL" id="SMB99252.1"/>
    </source>
</evidence>
<reference evidence="1 2" key="1">
    <citation type="submission" date="2017-04" db="EMBL/GenBank/DDBJ databases">
        <authorList>
            <person name="Afonso C.L."/>
            <person name="Miller P.J."/>
            <person name="Scott M.A."/>
            <person name="Spackman E."/>
            <person name="Goraichik I."/>
            <person name="Dimitrov K.M."/>
            <person name="Suarez D.L."/>
            <person name="Swayne D.E."/>
        </authorList>
    </citation>
    <scope>NUCLEOTIDE SEQUENCE [LARGE SCALE GENOMIC DNA]</scope>
    <source>
        <strain evidence="1 2">ToBE</strain>
    </source>
</reference>
<dbReference type="AlphaFoldDB" id="A0A1W1W0U2"/>
<gene>
    <name evidence="1" type="ORF">SAMN00808754_2816</name>
</gene>
<evidence type="ECO:0000313" key="2">
    <source>
        <dbReference type="Proteomes" id="UP000192569"/>
    </source>
</evidence>
<sequence length="80" mass="9313">MMPVTRISEEALNMLKEIACLTGESRQEILLKALEAYKRQRFLEQANAAFAALRADSEEWELEQEERKVWDVTLNDGLDR</sequence>
<organism evidence="1 2">
    <name type="scientific">Thermanaeromonas toyohensis ToBE</name>
    <dbReference type="NCBI Taxonomy" id="698762"/>
    <lineage>
        <taxon>Bacteria</taxon>
        <taxon>Bacillati</taxon>
        <taxon>Bacillota</taxon>
        <taxon>Clostridia</taxon>
        <taxon>Neomoorellales</taxon>
        <taxon>Neomoorellaceae</taxon>
        <taxon>Thermanaeromonas</taxon>
    </lineage>
</organism>
<name>A0A1W1W0U2_9FIRM</name>
<proteinExistence type="predicted"/>
<keyword evidence="2" id="KW-1185">Reference proteome</keyword>
<dbReference type="STRING" id="698762.SAMN00808754_2816"/>
<dbReference type="Proteomes" id="UP000192569">
    <property type="component" value="Chromosome I"/>
</dbReference>
<protein>
    <recommendedName>
        <fullName evidence="3">Ribbon-helix-helix protein, copG family</fullName>
    </recommendedName>
</protein>
<dbReference type="EMBL" id="LT838272">
    <property type="protein sequence ID" value="SMB99252.1"/>
    <property type="molecule type" value="Genomic_DNA"/>
</dbReference>
<evidence type="ECO:0008006" key="3">
    <source>
        <dbReference type="Google" id="ProtNLM"/>
    </source>
</evidence>
<accession>A0A1W1W0U2</accession>